<protein>
    <recommendedName>
        <fullName evidence="2">LysM domain-containing protein</fullName>
    </recommendedName>
</protein>
<dbReference type="InterPro" id="IPR045030">
    <property type="entry name" value="LYSM1-4"/>
</dbReference>
<dbReference type="OrthoDB" id="2107166at2759"/>
<comment type="caution">
    <text evidence="3">The sequence shown here is derived from an EMBL/GenBank/DDBJ whole genome shotgun (WGS) entry which is preliminary data.</text>
</comment>
<name>A0A8H6RP37_9PEZI</name>
<feature type="region of interest" description="Disordered" evidence="1">
    <location>
        <begin position="287"/>
        <end position="314"/>
    </location>
</feature>
<dbReference type="InterPro" id="IPR036779">
    <property type="entry name" value="LysM_dom_sf"/>
</dbReference>
<evidence type="ECO:0000313" key="4">
    <source>
        <dbReference type="Proteomes" id="UP000660729"/>
    </source>
</evidence>
<dbReference type="Pfam" id="PF14555">
    <property type="entry name" value="UBA_4"/>
    <property type="match status" value="1"/>
</dbReference>
<feature type="non-terminal residue" evidence="3">
    <location>
        <position position="1"/>
    </location>
</feature>
<dbReference type="PROSITE" id="PS51782">
    <property type="entry name" value="LYSM"/>
    <property type="match status" value="1"/>
</dbReference>
<dbReference type="Pfam" id="PF01476">
    <property type="entry name" value="LysM"/>
    <property type="match status" value="1"/>
</dbReference>
<feature type="domain" description="LysM" evidence="2">
    <location>
        <begin position="172"/>
        <end position="216"/>
    </location>
</feature>
<dbReference type="EMBL" id="JABCIY010000062">
    <property type="protein sequence ID" value="KAF7194348.1"/>
    <property type="molecule type" value="Genomic_DNA"/>
</dbReference>
<dbReference type="Proteomes" id="UP000660729">
    <property type="component" value="Unassembled WGS sequence"/>
</dbReference>
<proteinExistence type="predicted"/>
<gene>
    <name evidence="3" type="ORF">HII31_04381</name>
</gene>
<evidence type="ECO:0000256" key="1">
    <source>
        <dbReference type="SAM" id="MobiDB-lite"/>
    </source>
</evidence>
<feature type="region of interest" description="Disordered" evidence="1">
    <location>
        <begin position="1"/>
        <end position="24"/>
    </location>
</feature>
<evidence type="ECO:0000259" key="2">
    <source>
        <dbReference type="PROSITE" id="PS51782"/>
    </source>
</evidence>
<dbReference type="SUPFAM" id="SSF54106">
    <property type="entry name" value="LysM domain"/>
    <property type="match status" value="1"/>
</dbReference>
<reference evidence="3" key="1">
    <citation type="submission" date="2020-04" db="EMBL/GenBank/DDBJ databases">
        <title>Draft genome resource of the tomato pathogen Pseudocercospora fuligena.</title>
        <authorList>
            <person name="Zaccaron A."/>
        </authorList>
    </citation>
    <scope>NUCLEOTIDE SEQUENCE</scope>
    <source>
        <strain evidence="3">PF001</strain>
    </source>
</reference>
<dbReference type="AlphaFoldDB" id="A0A8H6RP37"/>
<keyword evidence="4" id="KW-1185">Reference proteome</keyword>
<feature type="non-terminal residue" evidence="3">
    <location>
        <position position="314"/>
    </location>
</feature>
<dbReference type="PANTHER" id="PTHR20932">
    <property type="entry name" value="LYSM AND PUTATIVE PEPTIDOGLYCAN-BINDING DOMAIN-CONTAINING PROTEIN"/>
    <property type="match status" value="1"/>
</dbReference>
<dbReference type="InterPro" id="IPR018392">
    <property type="entry name" value="LysM"/>
</dbReference>
<dbReference type="PANTHER" id="PTHR20932:SF31">
    <property type="entry name" value="RING-TYPE DOMAIN-CONTAINING PROTEIN"/>
    <property type="match status" value="1"/>
</dbReference>
<accession>A0A8H6RP37</accession>
<evidence type="ECO:0000313" key="3">
    <source>
        <dbReference type="EMBL" id="KAF7194348.1"/>
    </source>
</evidence>
<sequence>CNRHTETRAQSQSRIPARRPRGRHSLRLAPKRLKHVKEARHQTIARKRNNISSIMKRETHACATCASVFGNASDPMSEKPLLPGRHLNCCGRSICSRCLNQNKRYETYCPYCQITTEPSLLPQGLRDPPAYSTLDNRLLPPSSTVNDDELPAYSEHQAVQPVPEKPQPAEDVLHFVRPEDNMLSLALAYGVPINVLRKTNNIYSDHLLKARKTILIPGEYYKGGVSLSAQPIEGEEEEARKNKLRRFQVATKVAEYDVAELYLKNSDWHLEAAIEAFKEDELWEKQNPLQASSKGKKGKNAQTVGMRRFVGGSR</sequence>
<dbReference type="Gene3D" id="1.10.8.10">
    <property type="entry name" value="DNA helicase RuvA subunit, C-terminal domain"/>
    <property type="match status" value="1"/>
</dbReference>
<dbReference type="CDD" id="cd00118">
    <property type="entry name" value="LysM"/>
    <property type="match status" value="1"/>
</dbReference>
<dbReference type="Gene3D" id="3.10.350.10">
    <property type="entry name" value="LysM domain"/>
    <property type="match status" value="1"/>
</dbReference>
<organism evidence="3 4">
    <name type="scientific">Pseudocercospora fuligena</name>
    <dbReference type="NCBI Taxonomy" id="685502"/>
    <lineage>
        <taxon>Eukaryota</taxon>
        <taxon>Fungi</taxon>
        <taxon>Dikarya</taxon>
        <taxon>Ascomycota</taxon>
        <taxon>Pezizomycotina</taxon>
        <taxon>Dothideomycetes</taxon>
        <taxon>Dothideomycetidae</taxon>
        <taxon>Mycosphaerellales</taxon>
        <taxon>Mycosphaerellaceae</taxon>
        <taxon>Pseudocercospora</taxon>
    </lineage>
</organism>